<evidence type="ECO:0000256" key="6">
    <source>
        <dbReference type="ARBA" id="ARBA00022917"/>
    </source>
</evidence>
<name>A0A0L7LGF9_OPEBR</name>
<dbReference type="GO" id="GO:0002161">
    <property type="term" value="F:aminoacyl-tRNA deacylase activity"/>
    <property type="evidence" value="ECO:0007669"/>
    <property type="project" value="InterPro"/>
</dbReference>
<dbReference type="Pfam" id="PF24810">
    <property type="entry name" value="RBD_LARS1"/>
    <property type="match status" value="1"/>
</dbReference>
<evidence type="ECO:0000259" key="12">
    <source>
        <dbReference type="Pfam" id="PF22947"/>
    </source>
</evidence>
<keyword evidence="4 9" id="KW-0547">Nucleotide-binding</keyword>
<dbReference type="FunFam" id="3.90.740.10:FF:000001">
    <property type="entry name" value="Leucine--tRNA ligase, cytoplasmic"/>
    <property type="match status" value="1"/>
</dbReference>
<dbReference type="InterPro" id="IPR009080">
    <property type="entry name" value="tRNAsynth_Ia_anticodon-bd"/>
</dbReference>
<dbReference type="InterPro" id="IPR014729">
    <property type="entry name" value="Rossmann-like_a/b/a_fold"/>
</dbReference>
<evidence type="ECO:0000259" key="11">
    <source>
        <dbReference type="Pfam" id="PF09334"/>
    </source>
</evidence>
<evidence type="ECO:0000259" key="13">
    <source>
        <dbReference type="Pfam" id="PF24810"/>
    </source>
</evidence>
<accession>A0A0L7LGF9</accession>
<dbReference type="Gene3D" id="1.10.730.10">
    <property type="entry name" value="Isoleucyl-tRNA Synthetase, Domain 1"/>
    <property type="match status" value="1"/>
</dbReference>
<evidence type="ECO:0000313" key="15">
    <source>
        <dbReference type="Proteomes" id="UP000037510"/>
    </source>
</evidence>
<feature type="domain" description="Methionyl/Valyl/Leucyl/Isoleucyl-tRNA synthetase anticodon-binding" evidence="10">
    <location>
        <begin position="672"/>
        <end position="776"/>
    </location>
</feature>
<keyword evidence="15" id="KW-1185">Reference proteome</keyword>
<dbReference type="InterPro" id="IPR054509">
    <property type="entry name" value="LARS1_ULD"/>
</dbReference>
<dbReference type="Pfam" id="PF08264">
    <property type="entry name" value="Anticodon_1"/>
    <property type="match status" value="1"/>
</dbReference>
<sequence>MCIIALTSLEKYTHIPPLYRYRAGNWEGRDRAMFRLAGAQKPSHDLYATLDRKGTFKVEYLQEIEKKVQARWEKEKMFEMEAPDDGKPHEKLKGKMVLFPFGFHCTGMPIKACADKLKREMEVFGYPPVFPEEEEFYHLKERNKIMYGKRYTVYSPLDKQPCMDHDRSTGEGAGPQEPFQGKKVSFVAATLRPETMYGQTNCWVHPDITYIAFESVQDGVFISTRRAARNMAYQGFTEKDGEFKVLKEIRGIDLLGIALKAPLTCYPKIYSLPMLTIKEDKGTGIVTSVISDSPDDYAAFVDLEKKPAFREKYGITDEMVLPYKAVPILEIPEFGNLSAVFLYDKLKIQSQNDREKLTQAKEMVYLKGFYDGVLLVGEYKGSKIQDVKKEIQTKLVKEKTALIYYEPEKMIMSRSGDECVVALCNQWYLDYGEEAWKAQTEKALARMNTYHDEVRKNFQATLSWLHEYACSRTYGLGTKLPWDTQWVIESLSDSTIYNAYYTVAHYLQGDTFRGDKENAVKVKPEEMTIDVWDYIFFKDAPFPKNLRVSGKDLIQNHLTYYIYNHIALWDKEEDKWPKGIRANGHLMLNSAKMSKSDGNFLTLSESIDKFSADGMRLTLADAGDSVEDANFVESTADAAILRLYTFIDLEPPPSTSFHDTSSFTIGEYNFHDKVFMSEMSTKIKQTDDNYNKMLFKEALKSGELCSDGGMHGDIVARFIDTQAKLMSPICPHVAEHVWELLGNKSSILHASWPVAGDVDEVAVKASEYLMDAAHSFRIHLKNHCAVKKPKKGETPKPERKPNQAVIWVAKIDALKRYMKRVMPFVQATRDNVARIGTEALSVGLLFDEASVLNNNKQYLLNTLDLDSIEVKYTDEPEAPEKSREECAPGQPHVTFSAQPGVAVSVVNPAARSGLFTVTLTLADGDTVAKLKTKIAKEVKAIKDLSSLKLWRYKDPALGPRKIPVPGDHSARCQVLDEHAVLRVDVATSTVLLADNGKSLELGTQMVYTYDK</sequence>
<evidence type="ECO:0000256" key="8">
    <source>
        <dbReference type="ARBA" id="ARBA00030520"/>
    </source>
</evidence>
<proteinExistence type="inferred from homology"/>
<gene>
    <name evidence="14" type="ORF">OBRU01_09060</name>
</gene>
<dbReference type="EMBL" id="JTDY01001208">
    <property type="protein sequence ID" value="KOB74537.1"/>
    <property type="molecule type" value="Genomic_DNA"/>
</dbReference>
<dbReference type="InterPro" id="IPR015413">
    <property type="entry name" value="Methionyl/Leucyl_tRNA_Synth"/>
</dbReference>
<feature type="domain" description="Leucine--tRNA ligase RagD-binding" evidence="13">
    <location>
        <begin position="810"/>
        <end position="842"/>
    </location>
</feature>
<keyword evidence="7 9" id="KW-0030">Aminoacyl-tRNA synthetase</keyword>
<dbReference type="PANTHER" id="PTHR45794:SF1">
    <property type="entry name" value="LEUCINE--TRNA LIGASE, CYTOPLASMIC"/>
    <property type="match status" value="1"/>
</dbReference>
<evidence type="ECO:0000256" key="3">
    <source>
        <dbReference type="ARBA" id="ARBA00022598"/>
    </source>
</evidence>
<reference evidence="14 15" key="1">
    <citation type="journal article" date="2015" name="Genome Biol. Evol.">
        <title>The genome of winter moth (Operophtera brumata) provides a genomic perspective on sexual dimorphism and phenology.</title>
        <authorList>
            <person name="Derks M.F."/>
            <person name="Smit S."/>
            <person name="Salis L."/>
            <person name="Schijlen E."/>
            <person name="Bossers A."/>
            <person name="Mateman C."/>
            <person name="Pijl A.S."/>
            <person name="de Ridder D."/>
            <person name="Groenen M.A."/>
            <person name="Visser M.E."/>
            <person name="Megens H.J."/>
        </authorList>
    </citation>
    <scope>NUCLEOTIDE SEQUENCE [LARGE SCALE GENOMIC DNA]</scope>
    <source>
        <strain evidence="14">WM2013NL</strain>
        <tissue evidence="14">Head and thorax</tissue>
    </source>
</reference>
<protein>
    <recommendedName>
        <fullName evidence="2">leucine--tRNA ligase</fullName>
        <ecNumber evidence="2">6.1.1.4</ecNumber>
    </recommendedName>
    <alternativeName>
        <fullName evidence="8">Leucyl-tRNA synthetase</fullName>
    </alternativeName>
</protein>
<dbReference type="GO" id="GO:0006429">
    <property type="term" value="P:leucyl-tRNA aminoacylation"/>
    <property type="evidence" value="ECO:0007669"/>
    <property type="project" value="InterPro"/>
</dbReference>
<dbReference type="SUPFAM" id="SSF47323">
    <property type="entry name" value="Anticodon-binding domain of a subclass of class I aminoacyl-tRNA synthetases"/>
    <property type="match status" value="1"/>
</dbReference>
<dbReference type="STRING" id="104452.A0A0L7LGF9"/>
<dbReference type="SUPFAM" id="SSF52374">
    <property type="entry name" value="Nucleotidylyl transferase"/>
    <property type="match status" value="1"/>
</dbReference>
<keyword evidence="5 9" id="KW-0067">ATP-binding</keyword>
<dbReference type="InterPro" id="IPR009008">
    <property type="entry name" value="Val/Leu/Ile-tRNA-synth_edit"/>
</dbReference>
<comment type="similarity">
    <text evidence="1 9">Belongs to the class-I aminoacyl-tRNA synthetase family.</text>
</comment>
<feature type="domain" description="Methionyl/Leucyl tRNA synthetase" evidence="11">
    <location>
        <begin position="531"/>
        <end position="635"/>
    </location>
</feature>
<evidence type="ECO:0000256" key="9">
    <source>
        <dbReference type="RuleBase" id="RU363039"/>
    </source>
</evidence>
<dbReference type="InterPro" id="IPR004493">
    <property type="entry name" value="Leu-tRNA-synth_Ia_arc/euk"/>
</dbReference>
<dbReference type="Pfam" id="PF22947">
    <property type="entry name" value="ULD_3"/>
    <property type="match status" value="1"/>
</dbReference>
<evidence type="ECO:0000256" key="1">
    <source>
        <dbReference type="ARBA" id="ARBA00005594"/>
    </source>
</evidence>
<dbReference type="AlphaFoldDB" id="A0A0L7LGF9"/>
<feature type="domain" description="Leucine--tRNA ligase ubiquitin-like" evidence="12">
    <location>
        <begin position="898"/>
        <end position="1009"/>
    </location>
</feature>
<dbReference type="Pfam" id="PF09334">
    <property type="entry name" value="tRNA-synt_1g"/>
    <property type="match status" value="1"/>
</dbReference>
<dbReference type="Proteomes" id="UP000037510">
    <property type="component" value="Unassembled WGS sequence"/>
</dbReference>
<dbReference type="Gene3D" id="3.90.740.10">
    <property type="entry name" value="Valyl/Leucyl/Isoleucyl-tRNA synthetase, editing domain"/>
    <property type="match status" value="1"/>
</dbReference>
<evidence type="ECO:0000313" key="14">
    <source>
        <dbReference type="EMBL" id="KOB74537.1"/>
    </source>
</evidence>
<evidence type="ECO:0000256" key="4">
    <source>
        <dbReference type="ARBA" id="ARBA00022741"/>
    </source>
</evidence>
<organism evidence="14 15">
    <name type="scientific">Operophtera brumata</name>
    <name type="common">Winter moth</name>
    <name type="synonym">Phalaena brumata</name>
    <dbReference type="NCBI Taxonomy" id="104452"/>
    <lineage>
        <taxon>Eukaryota</taxon>
        <taxon>Metazoa</taxon>
        <taxon>Ecdysozoa</taxon>
        <taxon>Arthropoda</taxon>
        <taxon>Hexapoda</taxon>
        <taxon>Insecta</taxon>
        <taxon>Pterygota</taxon>
        <taxon>Neoptera</taxon>
        <taxon>Endopterygota</taxon>
        <taxon>Lepidoptera</taxon>
        <taxon>Glossata</taxon>
        <taxon>Ditrysia</taxon>
        <taxon>Geometroidea</taxon>
        <taxon>Geometridae</taxon>
        <taxon>Larentiinae</taxon>
        <taxon>Operophtera</taxon>
    </lineage>
</organism>
<keyword evidence="3 9" id="KW-0436">Ligase</keyword>
<dbReference type="SUPFAM" id="SSF50677">
    <property type="entry name" value="ValRS/IleRS/LeuRS editing domain"/>
    <property type="match status" value="1"/>
</dbReference>
<dbReference type="PANTHER" id="PTHR45794">
    <property type="entry name" value="LEUCYL-TRNA SYNTHETASE"/>
    <property type="match status" value="1"/>
</dbReference>
<evidence type="ECO:0000256" key="7">
    <source>
        <dbReference type="ARBA" id="ARBA00023146"/>
    </source>
</evidence>
<dbReference type="Gene3D" id="3.40.50.620">
    <property type="entry name" value="HUPs"/>
    <property type="match status" value="3"/>
</dbReference>
<comment type="caution">
    <text evidence="14">The sequence shown here is derived from an EMBL/GenBank/DDBJ whole genome shotgun (WGS) entry which is preliminary data.</text>
</comment>
<dbReference type="InterPro" id="IPR013155">
    <property type="entry name" value="M/V/L/I-tRNA-synth_anticd-bd"/>
</dbReference>
<dbReference type="GO" id="GO:0005524">
    <property type="term" value="F:ATP binding"/>
    <property type="evidence" value="ECO:0007669"/>
    <property type="project" value="UniProtKB-KW"/>
</dbReference>
<evidence type="ECO:0000259" key="10">
    <source>
        <dbReference type="Pfam" id="PF08264"/>
    </source>
</evidence>
<dbReference type="EC" id="6.1.1.4" evidence="2"/>
<evidence type="ECO:0000256" key="2">
    <source>
        <dbReference type="ARBA" id="ARBA00013164"/>
    </source>
</evidence>
<keyword evidence="6 9" id="KW-0648">Protein biosynthesis</keyword>
<dbReference type="GO" id="GO:0004823">
    <property type="term" value="F:leucine-tRNA ligase activity"/>
    <property type="evidence" value="ECO:0007669"/>
    <property type="project" value="UniProtKB-EC"/>
</dbReference>
<evidence type="ECO:0000256" key="5">
    <source>
        <dbReference type="ARBA" id="ARBA00022840"/>
    </source>
</evidence>
<dbReference type="InterPro" id="IPR055416">
    <property type="entry name" value="RBD_LARS1"/>
</dbReference>